<dbReference type="AlphaFoldDB" id="A0A7W8MAL0"/>
<gene>
    <name evidence="1" type="ORF">HNQ70_003823</name>
</gene>
<reference evidence="1 2" key="1">
    <citation type="submission" date="2020-08" db="EMBL/GenBank/DDBJ databases">
        <title>Genomic Encyclopedia of Type Strains, Phase IV (KMG-IV): sequencing the most valuable type-strain genomes for metagenomic binning, comparative biology and taxonomic classification.</title>
        <authorList>
            <person name="Goeker M."/>
        </authorList>
    </citation>
    <scope>NUCLEOTIDE SEQUENCE [LARGE SCALE GENOMIC DNA]</scope>
    <source>
        <strain evidence="1 2">DSM 29781</strain>
    </source>
</reference>
<dbReference type="Proteomes" id="UP000532440">
    <property type="component" value="Unassembled WGS sequence"/>
</dbReference>
<accession>A0A7W8MAL0</accession>
<name>A0A7W8MAL0_9BURK</name>
<proteinExistence type="predicted"/>
<dbReference type="PROSITE" id="PS51257">
    <property type="entry name" value="PROKAR_LIPOPROTEIN"/>
    <property type="match status" value="1"/>
</dbReference>
<keyword evidence="2" id="KW-1185">Reference proteome</keyword>
<protein>
    <submittedName>
        <fullName evidence="1">Uncharacterized protein</fullName>
    </submittedName>
</protein>
<evidence type="ECO:0000313" key="1">
    <source>
        <dbReference type="EMBL" id="MBB5273792.1"/>
    </source>
</evidence>
<evidence type="ECO:0000313" key="2">
    <source>
        <dbReference type="Proteomes" id="UP000532440"/>
    </source>
</evidence>
<dbReference type="RefSeq" id="WP_183970650.1">
    <property type="nucleotide sequence ID" value="NZ_BAABEW010000013.1"/>
</dbReference>
<sequence>MIRRRILGTLALGVLIAGCAGFKGGWESVPYVGDAPPPLADAQTPYESRERARLRLDGLTIAVSIDNQVRTYDTQVYGYGVPLSVDPRTLRTQPGQSGRTRVRIEVSGMRGEFVFHPQLARLAVGDKAVLGIAGYEFAMWGAAGQRVSSGGRWEHRATGDRFALQDRSRAYLLSIDFPLEPPSPESRAISLDLSKALTAPGLPELPVIRFAPGRWKHGYT</sequence>
<organism evidence="1 2">
    <name type="scientific">Quisquiliibacterium transsilvanicum</name>
    <dbReference type="NCBI Taxonomy" id="1549638"/>
    <lineage>
        <taxon>Bacteria</taxon>
        <taxon>Pseudomonadati</taxon>
        <taxon>Pseudomonadota</taxon>
        <taxon>Betaproteobacteria</taxon>
        <taxon>Burkholderiales</taxon>
        <taxon>Burkholderiaceae</taxon>
        <taxon>Quisquiliibacterium</taxon>
    </lineage>
</organism>
<comment type="caution">
    <text evidence="1">The sequence shown here is derived from an EMBL/GenBank/DDBJ whole genome shotgun (WGS) entry which is preliminary data.</text>
</comment>
<dbReference type="EMBL" id="JACHGB010000008">
    <property type="protein sequence ID" value="MBB5273792.1"/>
    <property type="molecule type" value="Genomic_DNA"/>
</dbReference>